<evidence type="ECO:0000313" key="2">
    <source>
        <dbReference type="EMBL" id="SFL63259.1"/>
    </source>
</evidence>
<name>A0A1I4J9M1_9FIRM</name>
<dbReference type="Proteomes" id="UP000199006">
    <property type="component" value="Unassembled WGS sequence"/>
</dbReference>
<accession>A0A1I4J9M1</accession>
<dbReference type="PANTHER" id="PTHR38032">
    <property type="entry name" value="POLYMERASE-RELATED"/>
    <property type="match status" value="1"/>
</dbReference>
<feature type="domain" description="Flagellar Assembly Protein A N-terminal region" evidence="1">
    <location>
        <begin position="72"/>
        <end position="258"/>
    </location>
</feature>
<keyword evidence="3" id="KW-1185">Reference proteome</keyword>
<evidence type="ECO:0000313" key="3">
    <source>
        <dbReference type="Proteomes" id="UP000199006"/>
    </source>
</evidence>
<dbReference type="Pfam" id="PF03961">
    <property type="entry name" value="FapA"/>
    <property type="match status" value="1"/>
</dbReference>
<dbReference type="InterPro" id="IPR005646">
    <property type="entry name" value="FapA"/>
</dbReference>
<dbReference type="STRING" id="29563.SAMN02983006_01651"/>
<gene>
    <name evidence="2" type="ORF">SAMN02983006_01651</name>
</gene>
<proteinExistence type="predicted"/>
<sequence length="594" mass="66883">MENKDGVVYLKNGKLNITDPEGLGRYPRIKTGENVRIYINGKKEGKELVVNQDLADKIEFKFESITANKELKIEISDDKLKAYLIISLTPRQELILKDTEASNHIVVETESKAKVYPDLDKKEIIDLLDYHDIKFGIKHDYINQIVAASDDLSGEYLVAEGKAPKTGQDAEVIKSEKYKQQDRQDENFFKQIDSIDKGELICFKRELIPGKAGTNVFAEEISPPLVKDIELIAGKNVQIINNGLKAIALEGGQPQLIKRNSKVEVYVHKQYIISSDVDKYTGHIKYDGDLLVKGNVQDYFNVSVGSKLKVGGNIANAEIKTNGDLFVKNNIIASKLYIGNYLEKKVVANMKKIISDIENLKIAVEEIIGEASKREMDVSSFRTGKVIRLLVENKFKSLKNLIINTNKEIDKADKIKEKFEEVTPYFTNIANLERIKDERFLYEFKENLKEILTSQIESKGLLNIFAGYIQNSEIKIGGSVIISRSGCYNSTIKAKGSIFARNKLGFVKGGEYQAEEIIYTQSAGSQLGRTNFILGKQIFIKEALGTLVIKSEKDRIVIDPGQKNINYKVDKFGKLVQSDKLPNINKYLVGDNEI</sequence>
<dbReference type="OrthoDB" id="9816426at2"/>
<reference evidence="2 3" key="1">
    <citation type="submission" date="2016-10" db="EMBL/GenBank/DDBJ databases">
        <authorList>
            <person name="de Groot N.N."/>
        </authorList>
    </citation>
    <scope>NUCLEOTIDE SEQUENCE [LARGE SCALE GENOMIC DNA]</scope>
    <source>
        <strain evidence="2 3">ATCC 51327</strain>
    </source>
</reference>
<dbReference type="RefSeq" id="WP_089861749.1">
    <property type="nucleotide sequence ID" value="NZ_FOTI01000021.1"/>
</dbReference>
<evidence type="ECO:0000259" key="1">
    <source>
        <dbReference type="Pfam" id="PF20250"/>
    </source>
</evidence>
<organism evidence="2 3">
    <name type="scientific">Halanaerobium salsuginis</name>
    <dbReference type="NCBI Taxonomy" id="29563"/>
    <lineage>
        <taxon>Bacteria</taxon>
        <taxon>Bacillati</taxon>
        <taxon>Bacillota</taxon>
        <taxon>Clostridia</taxon>
        <taxon>Halanaerobiales</taxon>
        <taxon>Halanaerobiaceae</taxon>
        <taxon>Halanaerobium</taxon>
    </lineage>
</organism>
<dbReference type="InterPro" id="IPR046866">
    <property type="entry name" value="FapA_N"/>
</dbReference>
<protein>
    <recommendedName>
        <fullName evidence="1">Flagellar Assembly Protein A N-terminal region domain-containing protein</fullName>
    </recommendedName>
</protein>
<dbReference type="PANTHER" id="PTHR38032:SF1">
    <property type="entry name" value="RNA-BINDING PROTEIN KHPB N-TERMINAL DOMAIN-CONTAINING PROTEIN"/>
    <property type="match status" value="1"/>
</dbReference>
<dbReference type="AlphaFoldDB" id="A0A1I4J9M1"/>
<dbReference type="InterPro" id="IPR046865">
    <property type="entry name" value="FapA_b_solenoid"/>
</dbReference>
<dbReference type="Pfam" id="PF20250">
    <property type="entry name" value="FapA_N"/>
    <property type="match status" value="1"/>
</dbReference>
<dbReference type="EMBL" id="FOTI01000021">
    <property type="protein sequence ID" value="SFL63259.1"/>
    <property type="molecule type" value="Genomic_DNA"/>
</dbReference>